<dbReference type="SUPFAM" id="SSF52540">
    <property type="entry name" value="P-loop containing nucleoside triphosphate hydrolases"/>
    <property type="match status" value="2"/>
</dbReference>
<gene>
    <name evidence="6" type="ORF">NUM_17460</name>
</gene>
<proteinExistence type="predicted"/>
<comment type="caution">
    <text evidence="6">The sequence shown here is derived from an EMBL/GenBank/DDBJ whole genome shotgun (WGS) entry which is preliminary data.</text>
</comment>
<dbReference type="PROSITE" id="PS00211">
    <property type="entry name" value="ABC_TRANSPORTER_1"/>
    <property type="match status" value="2"/>
</dbReference>
<dbReference type="PANTHER" id="PTHR19211:SF14">
    <property type="entry name" value="ATP-BINDING CASSETTE SUB-FAMILY F MEMBER 1"/>
    <property type="match status" value="1"/>
</dbReference>
<dbReference type="RefSeq" id="WP_207124289.1">
    <property type="nucleotide sequence ID" value="NZ_BOPO01000024.1"/>
</dbReference>
<organism evidence="6 7">
    <name type="scientific">Actinocatenispora comari</name>
    <dbReference type="NCBI Taxonomy" id="2807577"/>
    <lineage>
        <taxon>Bacteria</taxon>
        <taxon>Bacillati</taxon>
        <taxon>Actinomycetota</taxon>
        <taxon>Actinomycetes</taxon>
        <taxon>Micromonosporales</taxon>
        <taxon>Micromonosporaceae</taxon>
        <taxon>Actinocatenispora</taxon>
    </lineage>
</organism>
<dbReference type="InterPro" id="IPR003593">
    <property type="entry name" value="AAA+_ATPase"/>
</dbReference>
<dbReference type="PROSITE" id="PS50893">
    <property type="entry name" value="ABC_TRANSPORTER_2"/>
    <property type="match status" value="2"/>
</dbReference>
<dbReference type="Proteomes" id="UP000614996">
    <property type="component" value="Unassembled WGS sequence"/>
</dbReference>
<protein>
    <submittedName>
        <fullName evidence="6">ABC transporter ATP-binding protein</fullName>
    </submittedName>
</protein>
<dbReference type="AlphaFoldDB" id="A0A8J4ACA7"/>
<dbReference type="InterPro" id="IPR027417">
    <property type="entry name" value="P-loop_NTPase"/>
</dbReference>
<keyword evidence="7" id="KW-1185">Reference proteome</keyword>
<dbReference type="SMART" id="SM00382">
    <property type="entry name" value="AAA"/>
    <property type="match status" value="2"/>
</dbReference>
<name>A0A8J4ACA7_9ACTN</name>
<dbReference type="InterPro" id="IPR017871">
    <property type="entry name" value="ABC_transporter-like_CS"/>
</dbReference>
<dbReference type="EMBL" id="BOPO01000024">
    <property type="protein sequence ID" value="GIL26492.1"/>
    <property type="molecule type" value="Genomic_DNA"/>
</dbReference>
<evidence type="ECO:0000256" key="3">
    <source>
        <dbReference type="ARBA" id="ARBA00022840"/>
    </source>
</evidence>
<evidence type="ECO:0000256" key="2">
    <source>
        <dbReference type="ARBA" id="ARBA00022741"/>
    </source>
</evidence>
<feature type="region of interest" description="Disordered" evidence="4">
    <location>
        <begin position="251"/>
        <end position="270"/>
    </location>
</feature>
<dbReference type="Gene3D" id="3.40.50.300">
    <property type="entry name" value="P-loop containing nucleotide triphosphate hydrolases"/>
    <property type="match status" value="2"/>
</dbReference>
<dbReference type="Pfam" id="PF00005">
    <property type="entry name" value="ABC_tran"/>
    <property type="match status" value="2"/>
</dbReference>
<feature type="domain" description="ABC transporter" evidence="5">
    <location>
        <begin position="330"/>
        <end position="539"/>
    </location>
</feature>
<dbReference type="GO" id="GO:0005524">
    <property type="term" value="F:ATP binding"/>
    <property type="evidence" value="ECO:0007669"/>
    <property type="project" value="UniProtKB-KW"/>
</dbReference>
<dbReference type="InterPro" id="IPR032781">
    <property type="entry name" value="ABC_tran_Xtn"/>
</dbReference>
<keyword evidence="3 6" id="KW-0067">ATP-binding</keyword>
<dbReference type="InterPro" id="IPR003439">
    <property type="entry name" value="ABC_transporter-like_ATP-bd"/>
</dbReference>
<dbReference type="Pfam" id="PF12848">
    <property type="entry name" value="ABC_tran_Xtn"/>
    <property type="match status" value="1"/>
</dbReference>
<keyword evidence="1" id="KW-0677">Repeat</keyword>
<evidence type="ECO:0000259" key="5">
    <source>
        <dbReference type="PROSITE" id="PS50893"/>
    </source>
</evidence>
<evidence type="ECO:0000313" key="7">
    <source>
        <dbReference type="Proteomes" id="UP000614996"/>
    </source>
</evidence>
<dbReference type="GO" id="GO:0016887">
    <property type="term" value="F:ATP hydrolysis activity"/>
    <property type="evidence" value="ECO:0007669"/>
    <property type="project" value="InterPro"/>
</dbReference>
<evidence type="ECO:0000313" key="6">
    <source>
        <dbReference type="EMBL" id="GIL26492.1"/>
    </source>
</evidence>
<dbReference type="CDD" id="cd03221">
    <property type="entry name" value="ABCF_EF-3"/>
    <property type="match status" value="2"/>
</dbReference>
<accession>A0A8J4ACA7</accession>
<dbReference type="FunFam" id="3.40.50.300:FF:000944">
    <property type="entry name" value="Macrolide ABC transporter ATP-binding protein"/>
    <property type="match status" value="1"/>
</dbReference>
<dbReference type="PANTHER" id="PTHR19211">
    <property type="entry name" value="ATP-BINDING TRANSPORT PROTEIN-RELATED"/>
    <property type="match status" value="1"/>
</dbReference>
<evidence type="ECO:0000256" key="4">
    <source>
        <dbReference type="SAM" id="MobiDB-lite"/>
    </source>
</evidence>
<dbReference type="FunFam" id="3.40.50.300:FF:000597">
    <property type="entry name" value="ABC transporter ATP-binding protein"/>
    <property type="match status" value="1"/>
</dbReference>
<feature type="domain" description="ABC transporter" evidence="5">
    <location>
        <begin position="2"/>
        <end position="259"/>
    </location>
</feature>
<dbReference type="InterPro" id="IPR050611">
    <property type="entry name" value="ABCF"/>
</dbReference>
<keyword evidence="2" id="KW-0547">Nucleotide-binding</keyword>
<sequence>MITVSGLELRAGSRILLSDTALRVQPGDRIGLVGRNGAGKTTTLKVLAGEATPYAGSVDRRGPIGYLPQDPRTGDLDVTGRDRVLSARGLDTLLTEMAKLQTALAEAADDGQRDKLVRRYGNLEDRFAALGGYAAEAEAARICANLALPDRSLAQPLRTLSGGQRRRIELARILFSEGAAGGTLLLDEPTNHLDADSITWLRGFLSGHKGGLIVISHDVELLADVVNKVWYLDANRSVVDAYNMGWKKYQEQRETDERRRRRERANAERKAGALQAQAAKLGAKATKATAAQNMARRAEKLLSGLEEVRVADKVAKVRFPNPAPCGKVPLTARGLSKSYGSLEVFVDVDVNVDRGSRVVILGLNGAGKTTLLRLIGGYEQPDTGELVPGHGLRIGYYAQEHETLDVDRSVLEHMRTADSANGGKQTDTDLRKILGAFLFSGDDVDKPAGVLSGGEKTRLALATLVTSGANVLLLDEPTNNLDPISREQVLDAISRFPGAIVLVTHDPGAVQALRPDRAILLPDGDEDAWSDDLLELVELA</sequence>
<reference evidence="7" key="1">
    <citation type="journal article" date="2021" name="Int. J. Syst. Evol. Microbiol.">
        <title>Actinocatenispora comari sp. nov., an endophytic actinomycete isolated from aerial parts of Comarum salesowianum.</title>
        <authorList>
            <person name="Oyunbileg N."/>
            <person name="Iizaka Y."/>
            <person name="Hamada M."/>
            <person name="Davaapurev B.O."/>
            <person name="Fukumoto A."/>
            <person name="Tsetseg B."/>
            <person name="Kato F."/>
            <person name="Tamura T."/>
            <person name="Batkhuu J."/>
            <person name="Anzai Y."/>
        </authorList>
    </citation>
    <scope>NUCLEOTIDE SEQUENCE [LARGE SCALE GENOMIC DNA]</scope>
    <source>
        <strain evidence="7">NUM-2625</strain>
    </source>
</reference>
<evidence type="ECO:0000256" key="1">
    <source>
        <dbReference type="ARBA" id="ARBA00022737"/>
    </source>
</evidence>